<protein>
    <submittedName>
        <fullName evidence="1">Uncharacterized protein</fullName>
    </submittedName>
</protein>
<comment type="caution">
    <text evidence="1">The sequence shown here is derived from an EMBL/GenBank/DDBJ whole genome shotgun (WGS) entry which is preliminary data.</text>
</comment>
<keyword evidence="2" id="KW-1185">Reference proteome</keyword>
<evidence type="ECO:0000313" key="2">
    <source>
        <dbReference type="Proteomes" id="UP000240357"/>
    </source>
</evidence>
<evidence type="ECO:0000313" key="1">
    <source>
        <dbReference type="EMBL" id="PSR55780.1"/>
    </source>
</evidence>
<organism evidence="1 2">
    <name type="scientific">Adhaeribacter arboris</name>
    <dbReference type="NCBI Taxonomy" id="2072846"/>
    <lineage>
        <taxon>Bacteria</taxon>
        <taxon>Pseudomonadati</taxon>
        <taxon>Bacteroidota</taxon>
        <taxon>Cytophagia</taxon>
        <taxon>Cytophagales</taxon>
        <taxon>Hymenobacteraceae</taxon>
        <taxon>Adhaeribacter</taxon>
    </lineage>
</organism>
<dbReference type="RefSeq" id="WP_106931962.1">
    <property type="nucleotide sequence ID" value="NZ_PYFT01000001.1"/>
</dbReference>
<proteinExistence type="predicted"/>
<dbReference type="EMBL" id="PYFT01000001">
    <property type="protein sequence ID" value="PSR55780.1"/>
    <property type="molecule type" value="Genomic_DNA"/>
</dbReference>
<gene>
    <name evidence="1" type="ORF">AHMF7605_20895</name>
</gene>
<accession>A0A2T2YJV1</accession>
<sequence length="353" mass="41324">MAADTILANPFLIRLWKNLWLLSQYGDLNRSFTSQDYDIIARYNQVDDHSSANGEEFLKKILRADTQIKFFKRRTLDKLCKTLSLKVSYYNLPNSWKSFEESQVGHKTFRDCQLLVARRKSIQKLDKALIFRINKHAKKKAEYMLHFDASEFNVPTTNFEDLKREIQIATEEDIEKIYDFARNGRYKNCPVNGPVIKVPWWRQNPFIFYVIKDNQDKVIANINILPLTEESYFKIRNGVIDERGIKHTDLHQPNDKYNVSYLYIEGFNCMTTALMSKFIFSFLQLIDRIADISNPNLVIGAIGGTDEGEELMTKLGFEIVSFAEVRQDSLDFYELPLNKAIWLRNSSIKFFNT</sequence>
<dbReference type="Proteomes" id="UP000240357">
    <property type="component" value="Unassembled WGS sequence"/>
</dbReference>
<reference evidence="1 2" key="1">
    <citation type="submission" date="2018-03" db="EMBL/GenBank/DDBJ databases">
        <title>Adhaeribacter sp. HMF7605 Genome sequencing and assembly.</title>
        <authorList>
            <person name="Kang H."/>
            <person name="Kang J."/>
            <person name="Cha I."/>
            <person name="Kim H."/>
            <person name="Joh K."/>
        </authorList>
    </citation>
    <scope>NUCLEOTIDE SEQUENCE [LARGE SCALE GENOMIC DNA]</scope>
    <source>
        <strain evidence="1 2">HMF7605</strain>
    </source>
</reference>
<name>A0A2T2YJV1_9BACT</name>
<dbReference type="AlphaFoldDB" id="A0A2T2YJV1"/>